<comment type="caution">
    <text evidence="1">The sequence shown here is derived from an EMBL/GenBank/DDBJ whole genome shotgun (WGS) entry which is preliminary data.</text>
</comment>
<evidence type="ECO:0000313" key="1">
    <source>
        <dbReference type="EMBL" id="KKL52265.1"/>
    </source>
</evidence>
<accession>A0A0F9F4Y0</accession>
<sequence length="47" mass="5212">MTKRGGRGGDLCMCRVGDDGPYTLGNIYKATHSQNMADHHIFSQQEN</sequence>
<dbReference type="AlphaFoldDB" id="A0A0F9F4Y0"/>
<organism evidence="1">
    <name type="scientific">marine sediment metagenome</name>
    <dbReference type="NCBI Taxonomy" id="412755"/>
    <lineage>
        <taxon>unclassified sequences</taxon>
        <taxon>metagenomes</taxon>
        <taxon>ecological metagenomes</taxon>
    </lineage>
</organism>
<protein>
    <submittedName>
        <fullName evidence="1">Uncharacterized protein</fullName>
    </submittedName>
</protein>
<name>A0A0F9F4Y0_9ZZZZ</name>
<dbReference type="EMBL" id="LAZR01031958">
    <property type="protein sequence ID" value="KKL52265.1"/>
    <property type="molecule type" value="Genomic_DNA"/>
</dbReference>
<reference evidence="1" key="1">
    <citation type="journal article" date="2015" name="Nature">
        <title>Complex archaea that bridge the gap between prokaryotes and eukaryotes.</title>
        <authorList>
            <person name="Spang A."/>
            <person name="Saw J.H."/>
            <person name="Jorgensen S.L."/>
            <person name="Zaremba-Niedzwiedzka K."/>
            <person name="Martijn J."/>
            <person name="Lind A.E."/>
            <person name="van Eijk R."/>
            <person name="Schleper C."/>
            <person name="Guy L."/>
            <person name="Ettema T.J."/>
        </authorList>
    </citation>
    <scope>NUCLEOTIDE SEQUENCE</scope>
</reference>
<proteinExistence type="predicted"/>
<gene>
    <name evidence="1" type="ORF">LCGC14_2287250</name>
</gene>